<dbReference type="InterPro" id="IPR041614">
    <property type="entry name" value="DprA_WH"/>
</dbReference>
<dbReference type="NCBIfam" id="TIGR00732">
    <property type="entry name" value="dprA"/>
    <property type="match status" value="1"/>
</dbReference>
<accession>A0A1T2KXF0</accession>
<evidence type="ECO:0000256" key="1">
    <source>
        <dbReference type="ARBA" id="ARBA00006525"/>
    </source>
</evidence>
<dbReference type="InterPro" id="IPR036388">
    <property type="entry name" value="WH-like_DNA-bd_sf"/>
</dbReference>
<dbReference type="Gene3D" id="1.10.10.10">
    <property type="entry name" value="Winged helix-like DNA-binding domain superfamily/Winged helix DNA-binding domain"/>
    <property type="match status" value="1"/>
</dbReference>
<dbReference type="Pfam" id="PF02481">
    <property type="entry name" value="DNA_processg_A"/>
    <property type="match status" value="1"/>
</dbReference>
<evidence type="ECO:0000313" key="4">
    <source>
        <dbReference type="EMBL" id="OOZ37537.1"/>
    </source>
</evidence>
<dbReference type="Pfam" id="PF17782">
    <property type="entry name" value="WHD_DprA"/>
    <property type="match status" value="1"/>
</dbReference>
<feature type="domain" description="Smf/DprA SLOG" evidence="2">
    <location>
        <begin position="73"/>
        <end position="281"/>
    </location>
</feature>
<dbReference type="SUPFAM" id="SSF102405">
    <property type="entry name" value="MCP/YpsA-like"/>
    <property type="match status" value="1"/>
</dbReference>
<dbReference type="PANTHER" id="PTHR43022:SF1">
    <property type="entry name" value="PROTEIN SMF"/>
    <property type="match status" value="1"/>
</dbReference>
<evidence type="ECO:0000259" key="2">
    <source>
        <dbReference type="Pfam" id="PF02481"/>
    </source>
</evidence>
<dbReference type="AlphaFoldDB" id="A0A1T2KXF0"/>
<protein>
    <submittedName>
        <fullName evidence="4">DNA protecting protein DprA</fullName>
    </submittedName>
</protein>
<comment type="caution">
    <text evidence="4">The sequence shown here is derived from an EMBL/GenBank/DDBJ whole genome shotgun (WGS) entry which is preliminary data.</text>
</comment>
<dbReference type="PANTHER" id="PTHR43022">
    <property type="entry name" value="PROTEIN SMF"/>
    <property type="match status" value="1"/>
</dbReference>
<evidence type="ECO:0000259" key="3">
    <source>
        <dbReference type="Pfam" id="PF17782"/>
    </source>
</evidence>
<dbReference type="EMBL" id="MPRJ01000008">
    <property type="protein sequence ID" value="OOZ37537.1"/>
    <property type="molecule type" value="Genomic_DNA"/>
</dbReference>
<sequence length="366" mass="39049">MAYWLALLHAPGLGSRGYNRLLKETSPQQVFENPGLANKLGSVRCDLGSYIRNPDWDAVETDQQWAEAAGHHIITLEDPLYPALLAEIDDPPPVLFVVGDPACLALPQLAMVGSRNPSASGRQTARDFAFHLARSGLAVTSGLAIGVDCASHEGALEANGITIAVTGTGLDRVYPARHHELAHRIRDNGALISEFPPGTPVLPGNFPRRNCIISGLSAGTLVVEAALKSGSLITARLASEQGREVFAIPGSIHNPLARGCHQLIRQGAKLVESSEDIIEELSPLLGTLIPDTGETPPRKPDSAPRQLDDEYLQLLGNIGFDPIHADQLIERSGLPPETVSSMLLLLELEGYVSSLSGGRFCLTGKN</sequence>
<reference evidence="4 5" key="1">
    <citation type="submission" date="2016-11" db="EMBL/GenBank/DDBJ databases">
        <title>Mixed transmission modes and dynamic genome evolution in an obligate animal-bacterial symbiosis.</title>
        <authorList>
            <person name="Russell S.L."/>
            <person name="Corbett-Detig R.B."/>
            <person name="Cavanaugh C.M."/>
        </authorList>
    </citation>
    <scope>NUCLEOTIDE SEQUENCE [LARGE SCALE GENOMIC DNA]</scope>
    <source>
        <strain evidence="4">Se-Cadez</strain>
    </source>
</reference>
<dbReference type="Gene3D" id="3.40.50.450">
    <property type="match status" value="1"/>
</dbReference>
<dbReference type="Proteomes" id="UP000190896">
    <property type="component" value="Unassembled WGS sequence"/>
</dbReference>
<proteinExistence type="inferred from homology"/>
<dbReference type="InterPro" id="IPR003488">
    <property type="entry name" value="DprA"/>
</dbReference>
<comment type="similarity">
    <text evidence="1">Belongs to the DprA/Smf family.</text>
</comment>
<dbReference type="InterPro" id="IPR057666">
    <property type="entry name" value="DrpA_SLOG"/>
</dbReference>
<keyword evidence="5" id="KW-1185">Reference proteome</keyword>
<organism evidence="4 5">
    <name type="scientific">Solemya velesiana gill symbiont</name>
    <dbReference type="NCBI Taxonomy" id="1918948"/>
    <lineage>
        <taxon>Bacteria</taxon>
        <taxon>Pseudomonadati</taxon>
        <taxon>Pseudomonadota</taxon>
        <taxon>Gammaproteobacteria</taxon>
        <taxon>sulfur-oxidizing symbionts</taxon>
    </lineage>
</organism>
<name>A0A1T2KXF0_9GAMM</name>
<evidence type="ECO:0000313" key="5">
    <source>
        <dbReference type="Proteomes" id="UP000190896"/>
    </source>
</evidence>
<dbReference type="GO" id="GO:0009294">
    <property type="term" value="P:DNA-mediated transformation"/>
    <property type="evidence" value="ECO:0007669"/>
    <property type="project" value="InterPro"/>
</dbReference>
<feature type="domain" description="DprA winged helix" evidence="3">
    <location>
        <begin position="299"/>
        <end position="358"/>
    </location>
</feature>
<gene>
    <name evidence="4" type="ORF">BOW51_02030</name>
</gene>